<reference evidence="7 8" key="1">
    <citation type="submission" date="2016-10" db="EMBL/GenBank/DDBJ databases">
        <authorList>
            <person name="Varghese N."/>
        </authorList>
    </citation>
    <scope>NUCLEOTIDE SEQUENCE [LARGE SCALE GENOMIC DNA]</scope>
    <source>
        <strain evidence="7 8">KB11</strain>
    </source>
</reference>
<dbReference type="GO" id="GO:0046872">
    <property type="term" value="F:metal ion binding"/>
    <property type="evidence" value="ECO:0007669"/>
    <property type="project" value="UniProtKB-KW"/>
</dbReference>
<evidence type="ECO:0000256" key="1">
    <source>
        <dbReference type="ARBA" id="ARBA00022670"/>
    </source>
</evidence>
<keyword evidence="5" id="KW-0482">Metalloprotease</keyword>
<evidence type="ECO:0000256" key="5">
    <source>
        <dbReference type="ARBA" id="ARBA00023049"/>
    </source>
</evidence>
<dbReference type="GO" id="GO:0008237">
    <property type="term" value="F:metallopeptidase activity"/>
    <property type="evidence" value="ECO:0007669"/>
    <property type="project" value="UniProtKB-KW"/>
</dbReference>
<evidence type="ECO:0000313" key="7">
    <source>
        <dbReference type="EMBL" id="ATZ59229.1"/>
    </source>
</evidence>
<dbReference type="EMBL" id="CP017803">
    <property type="protein sequence ID" value="ATZ59229.1"/>
    <property type="molecule type" value="Genomic_DNA"/>
</dbReference>
<accession>A0A2H4U549</accession>
<evidence type="ECO:0000256" key="2">
    <source>
        <dbReference type="ARBA" id="ARBA00022723"/>
    </source>
</evidence>
<keyword evidence="2" id="KW-0479">Metal-binding</keyword>
<protein>
    <submittedName>
        <fullName evidence="7">Peptidase</fullName>
    </submittedName>
</protein>
<dbReference type="CDD" id="cd08072">
    <property type="entry name" value="MPN_archaeal"/>
    <property type="match status" value="1"/>
</dbReference>
<organism evidence="7 8">
    <name type="scientific">Methanobrevibacter smithii</name>
    <dbReference type="NCBI Taxonomy" id="2173"/>
    <lineage>
        <taxon>Archaea</taxon>
        <taxon>Methanobacteriati</taxon>
        <taxon>Methanobacteriota</taxon>
        <taxon>Methanomada group</taxon>
        <taxon>Methanobacteria</taxon>
        <taxon>Methanobacteriales</taxon>
        <taxon>Methanobacteriaceae</taxon>
        <taxon>Methanobrevibacter</taxon>
    </lineage>
</organism>
<dbReference type="Gene3D" id="3.40.140.10">
    <property type="entry name" value="Cytidine Deaminase, domain 2"/>
    <property type="match status" value="1"/>
</dbReference>
<feature type="domain" description="JAB" evidence="6">
    <location>
        <begin position="23"/>
        <end position="116"/>
    </location>
</feature>
<dbReference type="Proteomes" id="UP000232133">
    <property type="component" value="Chromosome"/>
</dbReference>
<dbReference type="AlphaFoldDB" id="A0A2H4U549"/>
<evidence type="ECO:0000313" key="8">
    <source>
        <dbReference type="Proteomes" id="UP000232133"/>
    </source>
</evidence>
<name>A0A2H4U549_METSM</name>
<dbReference type="InterPro" id="IPR028090">
    <property type="entry name" value="JAB_dom_prok"/>
</dbReference>
<evidence type="ECO:0000256" key="4">
    <source>
        <dbReference type="ARBA" id="ARBA00022833"/>
    </source>
</evidence>
<dbReference type="GeneID" id="35118068"/>
<gene>
    <name evidence="7" type="ORF">BK798_01780</name>
</gene>
<keyword evidence="1" id="KW-0645">Protease</keyword>
<dbReference type="Pfam" id="PF14464">
    <property type="entry name" value="Prok-JAB"/>
    <property type="match status" value="1"/>
</dbReference>
<evidence type="ECO:0000259" key="6">
    <source>
        <dbReference type="Pfam" id="PF14464"/>
    </source>
</evidence>
<keyword evidence="4" id="KW-0862">Zinc</keyword>
<keyword evidence="3" id="KW-0378">Hydrolase</keyword>
<proteinExistence type="predicted"/>
<dbReference type="SUPFAM" id="SSF102712">
    <property type="entry name" value="JAB1/MPN domain"/>
    <property type="match status" value="1"/>
</dbReference>
<sequence length="236" mass="27014">MGFLSKLFNTDSDEFREVRVDREVLESVIYYAKKAYPNEFLAFFDGKIKDKILYITSLIFLPGETCDVGAVVHTEMLPPTLKYWGSVHSHPGPSAQPSGADLKTFSKNGLFHMIVCLPYSLETFMAYDKYGQPISYTVGDYADEIDGDISEFFDEDDVLKDGEELKPGFFDDEDDFDLEDEDIDQDYREYEMRTQNSNPTIISNIELPPLSDGDNIQIELDENGNIKRIYKLPKDD</sequence>
<dbReference type="RefSeq" id="WP_100815233.1">
    <property type="nucleotide sequence ID" value="NZ_CP017803.1"/>
</dbReference>
<dbReference type="GO" id="GO:0006508">
    <property type="term" value="P:proteolysis"/>
    <property type="evidence" value="ECO:0007669"/>
    <property type="project" value="UniProtKB-KW"/>
</dbReference>
<evidence type="ECO:0000256" key="3">
    <source>
        <dbReference type="ARBA" id="ARBA00022801"/>
    </source>
</evidence>